<dbReference type="InterPro" id="IPR002347">
    <property type="entry name" value="SDR_fam"/>
</dbReference>
<accession>A0A1X7RDL4</accession>
<comment type="similarity">
    <text evidence="1">Belongs to the short-chain dehydrogenases/reductases (SDR) family.</text>
</comment>
<dbReference type="InterPro" id="IPR036291">
    <property type="entry name" value="NAD(P)-bd_dom_sf"/>
</dbReference>
<evidence type="ECO:0000256" key="2">
    <source>
        <dbReference type="ARBA" id="ARBA00023002"/>
    </source>
</evidence>
<dbReference type="GO" id="GO:0016491">
    <property type="term" value="F:oxidoreductase activity"/>
    <property type="evidence" value="ECO:0007669"/>
    <property type="project" value="UniProtKB-KW"/>
</dbReference>
<gene>
    <name evidence="3" type="ORF">ZT3D7_G455</name>
</gene>
<dbReference type="STRING" id="1276538.A0A1X7RDL4"/>
<dbReference type="Pfam" id="PF00106">
    <property type="entry name" value="adh_short"/>
    <property type="match status" value="1"/>
</dbReference>
<name>A0A1X7RDL4_ZYMT9</name>
<dbReference type="CDD" id="cd05233">
    <property type="entry name" value="SDR_c"/>
    <property type="match status" value="1"/>
</dbReference>
<dbReference type="Gene3D" id="3.40.50.720">
    <property type="entry name" value="NAD(P)-binding Rossmann-like Domain"/>
    <property type="match status" value="1"/>
</dbReference>
<dbReference type="PANTHER" id="PTHR43115">
    <property type="entry name" value="DEHYDROGENASE/REDUCTASE SDR FAMILY MEMBER 11"/>
    <property type="match status" value="1"/>
</dbReference>
<organism evidence="3 4">
    <name type="scientific">Zymoseptoria tritici (strain ST99CH_3D7)</name>
    <dbReference type="NCBI Taxonomy" id="1276538"/>
    <lineage>
        <taxon>Eukaryota</taxon>
        <taxon>Fungi</taxon>
        <taxon>Dikarya</taxon>
        <taxon>Ascomycota</taxon>
        <taxon>Pezizomycotina</taxon>
        <taxon>Dothideomycetes</taxon>
        <taxon>Dothideomycetidae</taxon>
        <taxon>Mycosphaerellales</taxon>
        <taxon>Mycosphaerellaceae</taxon>
        <taxon>Zymoseptoria</taxon>
    </lineage>
</organism>
<proteinExistence type="inferred from homology"/>
<keyword evidence="2" id="KW-0560">Oxidoreductase</keyword>
<evidence type="ECO:0000256" key="1">
    <source>
        <dbReference type="ARBA" id="ARBA00006484"/>
    </source>
</evidence>
<dbReference type="SUPFAM" id="SSF51735">
    <property type="entry name" value="NAD(P)-binding Rossmann-fold domains"/>
    <property type="match status" value="1"/>
</dbReference>
<protein>
    <submittedName>
        <fullName evidence="3">Uncharacterized protein</fullName>
    </submittedName>
</protein>
<reference evidence="3 4" key="1">
    <citation type="submission" date="2016-06" db="EMBL/GenBank/DDBJ databases">
        <authorList>
            <person name="Kjaerup R.B."/>
            <person name="Dalgaard T.S."/>
            <person name="Juul-Madsen H.R."/>
        </authorList>
    </citation>
    <scope>NUCLEOTIDE SEQUENCE [LARGE SCALE GENOMIC DNA]</scope>
</reference>
<sequence length="300" mass="31836">MAANWGTQGTGEFVPTSHATPYAAIDPKTTALPVPFTVCIVGASRGMGAGIATSYATAGASGLILSSRRVSGLEETAAACRAINPDIRIAVIPCDITSAESVASLAKEVREQYGRLDVVAVNSGYSGPVVLTMTDTDPDTFSNAINVNYTGTFLCAKYLIPLLLETEGGAKAFIGVSSFASLIVRGPIANAQYCVSKAAQLKLLEHVHEQYHGQGLATYAVHPGAVSSEMAEESAPDAFKPYLTDSPELCGAFCVWLTKEKTRVEWLSGRLLSAKWDVEELEGRKRDIVDGDLLKMKLSL</sequence>
<dbReference type="PANTHER" id="PTHR43115:SF4">
    <property type="entry name" value="DEHYDROGENASE_REDUCTASE SDR FAMILY MEMBER 11"/>
    <property type="match status" value="1"/>
</dbReference>
<dbReference type="Proteomes" id="UP000215127">
    <property type="component" value="Chromosome 1"/>
</dbReference>
<dbReference type="AlphaFoldDB" id="A0A1X7RDL4"/>
<evidence type="ECO:0000313" key="3">
    <source>
        <dbReference type="EMBL" id="SMQ45311.1"/>
    </source>
</evidence>
<keyword evidence="4" id="KW-1185">Reference proteome</keyword>
<dbReference type="EMBL" id="LT853692">
    <property type="protein sequence ID" value="SMQ45311.1"/>
    <property type="molecule type" value="Genomic_DNA"/>
</dbReference>
<dbReference type="PRINTS" id="PR00081">
    <property type="entry name" value="GDHRDH"/>
</dbReference>
<evidence type="ECO:0000313" key="4">
    <source>
        <dbReference type="Proteomes" id="UP000215127"/>
    </source>
</evidence>